<feature type="compositionally biased region" description="Polar residues" evidence="1">
    <location>
        <begin position="326"/>
        <end position="376"/>
    </location>
</feature>
<reference evidence="2" key="1">
    <citation type="journal article" date="2018" name="BMC Genomics">
        <title>Comparative genomics of the wheat fungal pathogen Pyrenophora tritici-repentis reveals chromosomal variations and genome plasticity.</title>
        <authorList>
            <person name="Moolhuijzen P."/>
            <person name="See P.T."/>
            <person name="Hane J.K."/>
            <person name="Shi G."/>
            <person name="Liu Z."/>
            <person name="Oliver R.P."/>
            <person name="Moffat C.S."/>
        </authorList>
    </citation>
    <scope>NUCLEOTIDE SEQUENCE [LARGE SCALE GENOMIC DNA]</scope>
    <source>
        <strain evidence="2">M4</strain>
    </source>
</reference>
<dbReference type="RefSeq" id="XP_001936307.1">
    <property type="nucleotide sequence ID" value="XM_001936272.1"/>
</dbReference>
<dbReference type="OrthoDB" id="3941538at2759"/>
<feature type="region of interest" description="Disordered" evidence="1">
    <location>
        <begin position="414"/>
        <end position="450"/>
    </location>
</feature>
<gene>
    <name evidence="2" type="ORF">PtrM4_103200</name>
</gene>
<feature type="compositionally biased region" description="Polar residues" evidence="1">
    <location>
        <begin position="280"/>
        <end position="292"/>
    </location>
</feature>
<feature type="compositionally biased region" description="Low complexity" evidence="1">
    <location>
        <begin position="253"/>
        <end position="270"/>
    </location>
</feature>
<accession>A0A2W1GL38</accession>
<feature type="compositionally biased region" description="Low complexity" evidence="1">
    <location>
        <begin position="198"/>
        <end position="224"/>
    </location>
</feature>
<feature type="region of interest" description="Disordered" evidence="1">
    <location>
        <begin position="75"/>
        <end position="390"/>
    </location>
</feature>
<comment type="caution">
    <text evidence="2">The sequence shown here is derived from an EMBL/GenBank/DDBJ whole genome shotgun (WGS) entry which is preliminary data.</text>
</comment>
<feature type="compositionally biased region" description="Polar residues" evidence="1">
    <location>
        <begin position="184"/>
        <end position="197"/>
    </location>
</feature>
<dbReference type="OMA" id="DIAVRMH"/>
<sequence>MSQYNHMPPPGPYVPPNQSAPAQQHASQAPTSHQYNTGSYGCSNQAQKGVGGFGQMMNQRLEQAVTTGKPMLNKLGNAISSKLGNKPTPGPPQHLQNYQNYQNQYGQHNQAQTYQQPHGQSLSPPPPPQQNWGHPPPPRPSNASPAAQHSPYQQPTHHTPTSGPPGQINYFPQQTNQAPATQAYTHQSPPTTLGYNPSQYSQGGSPGGQMQTQGQLGQGQDMQGHLSASFQTHNQVQSHHTGQQMGVVGGSQGVQNTSSPHTSSVSPVVPAQQWGHLSTEHTSGVVSQSQADVPTKPLQPYSPTPTPNPLEQKEQKQQQLWNLWNSATPVNTLPQGQLQTLPGTANSSNTHDSNSAPQIPSNKPVHSSLQPVSPLQDNGAHSGPTEFIAELPGDMGSLTLLEAKPQTCGLGITGSQYQAYRPSGSQTGSPSPGPNAAHQTSNGSNKPLADPWRFTNIATETPTREFYILADLLFDALDRKFEPRHTGLLEAPKMLGGWVRLTQDARDLFSYKSYSAFAKLWSLEGIPHMMVPCEAALAPNWNFDQDMHARDMQVCQNPPTSYSRYPTYMPALNRAGWYKFFFLEMMHAPDDIEALVPALCADTYKPGVLQHPDLNKRDRTDMGGLQARAAAVKTFAMQRVCEETKAAMAEDPDVSPGHRHAGMGS</sequence>
<evidence type="ECO:0000256" key="1">
    <source>
        <dbReference type="SAM" id="MobiDB-lite"/>
    </source>
</evidence>
<dbReference type="EMBL" id="NQIK02000005">
    <property type="protein sequence ID" value="KAF7570318.1"/>
    <property type="molecule type" value="Genomic_DNA"/>
</dbReference>
<feature type="compositionally biased region" description="Low complexity" evidence="1">
    <location>
        <begin position="141"/>
        <end position="183"/>
    </location>
</feature>
<organism evidence="2 3">
    <name type="scientific">Pyrenophora tritici-repentis</name>
    <dbReference type="NCBI Taxonomy" id="45151"/>
    <lineage>
        <taxon>Eukaryota</taxon>
        <taxon>Fungi</taxon>
        <taxon>Dikarya</taxon>
        <taxon>Ascomycota</taxon>
        <taxon>Pezizomycotina</taxon>
        <taxon>Dothideomycetes</taxon>
        <taxon>Pleosporomycetidae</taxon>
        <taxon>Pleosporales</taxon>
        <taxon>Pleosporineae</taxon>
        <taxon>Pleosporaceae</taxon>
        <taxon>Pyrenophora</taxon>
    </lineage>
</organism>
<dbReference type="AlphaFoldDB" id="A0A2W1GL38"/>
<dbReference type="Proteomes" id="UP000245464">
    <property type="component" value="Chromosome 5"/>
</dbReference>
<feature type="compositionally biased region" description="Polar residues" evidence="1">
    <location>
        <begin position="226"/>
        <end position="241"/>
    </location>
</feature>
<evidence type="ECO:0000313" key="2">
    <source>
        <dbReference type="EMBL" id="KAF7570318.1"/>
    </source>
</evidence>
<evidence type="ECO:0000313" key="3">
    <source>
        <dbReference type="Proteomes" id="UP000245464"/>
    </source>
</evidence>
<dbReference type="KEGG" id="ptrr:6344229"/>
<feature type="compositionally biased region" description="Low complexity" evidence="1">
    <location>
        <begin position="16"/>
        <end position="30"/>
    </location>
</feature>
<feature type="compositionally biased region" description="Polar residues" evidence="1">
    <location>
        <begin position="31"/>
        <end position="40"/>
    </location>
</feature>
<feature type="compositionally biased region" description="Pro residues" evidence="1">
    <location>
        <begin position="123"/>
        <end position="140"/>
    </location>
</feature>
<dbReference type="GeneID" id="6344229"/>
<name>A0A2W1GL38_9PLEO</name>
<feature type="region of interest" description="Disordered" evidence="1">
    <location>
        <begin position="1"/>
        <end position="40"/>
    </location>
</feature>
<protein>
    <submittedName>
        <fullName evidence="2">Med15 multi-domain protein</fullName>
    </submittedName>
</protein>
<feature type="compositionally biased region" description="Low complexity" evidence="1">
    <location>
        <begin position="93"/>
        <end position="122"/>
    </location>
</feature>
<proteinExistence type="predicted"/>